<accession>A0AAN4UQD7</accession>
<evidence type="ECO:0000313" key="7">
    <source>
        <dbReference type="EMBL" id="GHE00663.1"/>
    </source>
</evidence>
<dbReference type="PANTHER" id="PTHR13789">
    <property type="entry name" value="MONOOXYGENASE"/>
    <property type="match status" value="1"/>
</dbReference>
<proteinExistence type="predicted"/>
<dbReference type="EMBL" id="FNOB01000005">
    <property type="protein sequence ID" value="SDW58013.1"/>
    <property type="molecule type" value="Genomic_DNA"/>
</dbReference>
<dbReference type="GO" id="GO:0071949">
    <property type="term" value="F:FAD binding"/>
    <property type="evidence" value="ECO:0007669"/>
    <property type="project" value="InterPro"/>
</dbReference>
<feature type="domain" description="FAD-binding" evidence="6">
    <location>
        <begin position="6"/>
        <end position="341"/>
    </location>
</feature>
<keyword evidence="3" id="KW-0274">FAD</keyword>
<dbReference type="RefSeq" id="WP_035843582.1">
    <property type="nucleotide sequence ID" value="NZ_BNAB01000004.1"/>
</dbReference>
<keyword evidence="9" id="KW-1185">Reference proteome</keyword>
<dbReference type="Proteomes" id="UP000199541">
    <property type="component" value="Unassembled WGS sequence"/>
</dbReference>
<keyword evidence="4" id="KW-0560">Oxidoreductase</keyword>
<keyword evidence="2" id="KW-0285">Flavoprotein</keyword>
<evidence type="ECO:0000256" key="1">
    <source>
        <dbReference type="ARBA" id="ARBA00001974"/>
    </source>
</evidence>
<evidence type="ECO:0000256" key="4">
    <source>
        <dbReference type="ARBA" id="ARBA00023002"/>
    </source>
</evidence>
<name>A0AAN4UQD7_9RHOB</name>
<dbReference type="SUPFAM" id="SSF54373">
    <property type="entry name" value="FAD-linked reductases, C-terminal domain"/>
    <property type="match status" value="1"/>
</dbReference>
<organism evidence="7 10">
    <name type="scientific">Allgaiera indica</name>
    <dbReference type="NCBI Taxonomy" id="765699"/>
    <lineage>
        <taxon>Bacteria</taxon>
        <taxon>Pseudomonadati</taxon>
        <taxon>Pseudomonadota</taxon>
        <taxon>Alphaproteobacteria</taxon>
        <taxon>Rhodobacterales</taxon>
        <taxon>Paracoccaceae</taxon>
        <taxon>Allgaiera</taxon>
    </lineage>
</organism>
<dbReference type="PANTHER" id="PTHR13789:SF318">
    <property type="entry name" value="GERANYLGERANYL DIPHOSPHATE REDUCTASE"/>
    <property type="match status" value="1"/>
</dbReference>
<keyword evidence="5 7" id="KW-0503">Monooxygenase</keyword>
<dbReference type="AlphaFoldDB" id="A0AAN4UQD7"/>
<gene>
    <name evidence="7" type="primary">nahG</name>
    <name evidence="7" type="ORF">GCM10008024_13080</name>
    <name evidence="8" type="ORF">SAMN05444006_1056</name>
</gene>
<evidence type="ECO:0000256" key="5">
    <source>
        <dbReference type="ARBA" id="ARBA00023033"/>
    </source>
</evidence>
<evidence type="ECO:0000313" key="9">
    <source>
        <dbReference type="Proteomes" id="UP000199541"/>
    </source>
</evidence>
<dbReference type="Pfam" id="PF01494">
    <property type="entry name" value="FAD_binding_3"/>
    <property type="match status" value="1"/>
</dbReference>
<dbReference type="InterPro" id="IPR002938">
    <property type="entry name" value="FAD-bd"/>
</dbReference>
<reference evidence="7" key="3">
    <citation type="submission" date="2023-06" db="EMBL/GenBank/DDBJ databases">
        <authorList>
            <person name="Sun Q."/>
            <person name="Zhou Y."/>
        </authorList>
    </citation>
    <scope>NUCLEOTIDE SEQUENCE</scope>
    <source>
        <strain evidence="7">CGMCC 1.10859</strain>
    </source>
</reference>
<reference evidence="8 9" key="2">
    <citation type="submission" date="2016-10" db="EMBL/GenBank/DDBJ databases">
        <authorList>
            <person name="Varghese N."/>
            <person name="Submissions S."/>
        </authorList>
    </citation>
    <scope>NUCLEOTIDE SEQUENCE [LARGE SCALE GENOMIC DNA]</scope>
    <source>
        <strain evidence="8 9">DSM 24802</strain>
    </source>
</reference>
<dbReference type="Gene3D" id="3.50.50.60">
    <property type="entry name" value="FAD/NAD(P)-binding domain"/>
    <property type="match status" value="1"/>
</dbReference>
<protein>
    <submittedName>
        <fullName evidence="7">Monooxygenase</fullName>
    </submittedName>
    <submittedName>
        <fullName evidence="8">Salicylate hydroxylase</fullName>
    </submittedName>
</protein>
<evidence type="ECO:0000259" key="6">
    <source>
        <dbReference type="Pfam" id="PF01494"/>
    </source>
</evidence>
<dbReference type="Proteomes" id="UP000634647">
    <property type="component" value="Unassembled WGS sequence"/>
</dbReference>
<sequence length="390" mass="41944">MSVTGTKITIIGAGVAGLAAAIALSRRGAQVTVLEQAEAIREVGAGIQISPNGAAVLRGLGLGERLAAIGDRSDGVVLRNGASGAPVLRLNLRRLRPEQAYYFIHRADLIDMLAAAARAAGVHVTLDARIAGIELGDHPPRLMCARGETVEVPLLLGADGIHSQVHRALNGKVTPFFTHQVAWRAIIPAEPDAQPVAQVFVGSGRHLVSYPLRNGTLRNIVAVEERHRWTDESWAQKDDPVAPRISFEDFTPEVRNWLDQIEVVHLWGLFRHPVAPRWHGHGAAILGDAAHPTLPFLAQGANLALEDAWVLADRLARADNVEAGFAAYQSAREGRVKRAVAAANTNARAYHLRGVTRALAHAGLRLGGALMPMAPVKRFDWLYGHDVTQG</sequence>
<dbReference type="PRINTS" id="PR00420">
    <property type="entry name" value="RNGMNOXGNASE"/>
</dbReference>
<dbReference type="SUPFAM" id="SSF51905">
    <property type="entry name" value="FAD/NAD(P)-binding domain"/>
    <property type="match status" value="1"/>
</dbReference>
<evidence type="ECO:0000313" key="10">
    <source>
        <dbReference type="Proteomes" id="UP000634647"/>
    </source>
</evidence>
<comment type="caution">
    <text evidence="7">The sequence shown here is derived from an EMBL/GenBank/DDBJ whole genome shotgun (WGS) entry which is preliminary data.</text>
</comment>
<evidence type="ECO:0000313" key="8">
    <source>
        <dbReference type="EMBL" id="SDW58013.1"/>
    </source>
</evidence>
<evidence type="ECO:0000256" key="3">
    <source>
        <dbReference type="ARBA" id="ARBA00022827"/>
    </source>
</evidence>
<dbReference type="InterPro" id="IPR036188">
    <property type="entry name" value="FAD/NAD-bd_sf"/>
</dbReference>
<dbReference type="GO" id="GO:0004497">
    <property type="term" value="F:monooxygenase activity"/>
    <property type="evidence" value="ECO:0007669"/>
    <property type="project" value="UniProtKB-KW"/>
</dbReference>
<evidence type="ECO:0000256" key="2">
    <source>
        <dbReference type="ARBA" id="ARBA00022630"/>
    </source>
</evidence>
<comment type="cofactor">
    <cofactor evidence="1">
        <name>FAD</name>
        <dbReference type="ChEBI" id="CHEBI:57692"/>
    </cofactor>
</comment>
<dbReference type="EMBL" id="BNAB01000004">
    <property type="protein sequence ID" value="GHE00663.1"/>
    <property type="molecule type" value="Genomic_DNA"/>
</dbReference>
<dbReference type="InterPro" id="IPR050493">
    <property type="entry name" value="FAD-dep_Monooxygenase_BioMet"/>
</dbReference>
<reference evidence="7" key="1">
    <citation type="journal article" date="2014" name="Int. J. Syst. Evol. Microbiol.">
        <title>Complete genome sequence of Corynebacterium casei LMG S-19264T (=DSM 44701T), isolated from a smear-ripened cheese.</title>
        <authorList>
            <consortium name="US DOE Joint Genome Institute (JGI-PGF)"/>
            <person name="Walter F."/>
            <person name="Albersmeier A."/>
            <person name="Kalinowski J."/>
            <person name="Ruckert C."/>
        </authorList>
    </citation>
    <scope>NUCLEOTIDE SEQUENCE</scope>
    <source>
        <strain evidence="7">CGMCC 1.10859</strain>
    </source>
</reference>